<accession>A0A7R9FHI6</accession>
<dbReference type="GO" id="GO:0005102">
    <property type="term" value="F:signaling receptor binding"/>
    <property type="evidence" value="ECO:0007669"/>
    <property type="project" value="TreeGrafter"/>
</dbReference>
<evidence type="ECO:0000256" key="4">
    <source>
        <dbReference type="PROSITE-ProRule" id="PRU00076"/>
    </source>
</evidence>
<reference evidence="8" key="1">
    <citation type="submission" date="2020-11" db="EMBL/GenBank/DDBJ databases">
        <authorList>
            <person name="Tran Van P."/>
        </authorList>
    </citation>
    <scope>NUCLEOTIDE SEQUENCE</scope>
</reference>
<evidence type="ECO:0000256" key="3">
    <source>
        <dbReference type="ARBA" id="ARBA00023157"/>
    </source>
</evidence>
<evidence type="ECO:0000259" key="7">
    <source>
        <dbReference type="PROSITE" id="PS51041"/>
    </source>
</evidence>
<feature type="chain" id="PRO_5031125931" evidence="5">
    <location>
        <begin position="18"/>
        <end position="293"/>
    </location>
</feature>
<feature type="disulfide bond" evidence="4">
    <location>
        <begin position="159"/>
        <end position="169"/>
    </location>
</feature>
<feature type="domain" description="EMI" evidence="7">
    <location>
        <begin position="75"/>
        <end position="156"/>
    </location>
</feature>
<dbReference type="Gene3D" id="2.10.25.10">
    <property type="entry name" value="Laminin"/>
    <property type="match status" value="2"/>
</dbReference>
<keyword evidence="3 4" id="KW-1015">Disulfide bond</keyword>
<feature type="domain" description="EGF-like" evidence="6">
    <location>
        <begin position="209"/>
        <end position="241"/>
    </location>
</feature>
<dbReference type="EMBL" id="OE000193">
    <property type="protein sequence ID" value="CAD7452833.1"/>
    <property type="molecule type" value="Genomic_DNA"/>
</dbReference>
<feature type="domain" description="EGF-like" evidence="6">
    <location>
        <begin position="155"/>
        <end position="187"/>
    </location>
</feature>
<dbReference type="AlphaFoldDB" id="A0A7R9FHI6"/>
<dbReference type="GO" id="GO:0009986">
    <property type="term" value="C:cell surface"/>
    <property type="evidence" value="ECO:0007669"/>
    <property type="project" value="TreeGrafter"/>
</dbReference>
<dbReference type="InterPro" id="IPR011489">
    <property type="entry name" value="EMI_domain"/>
</dbReference>
<evidence type="ECO:0000313" key="8">
    <source>
        <dbReference type="EMBL" id="CAD7452833.1"/>
    </source>
</evidence>
<dbReference type="SMART" id="SM00181">
    <property type="entry name" value="EGF"/>
    <property type="match status" value="2"/>
</dbReference>
<proteinExistence type="predicted"/>
<dbReference type="PROSITE" id="PS51041">
    <property type="entry name" value="EMI"/>
    <property type="match status" value="1"/>
</dbReference>
<keyword evidence="4" id="KW-0245">EGF-like domain</keyword>
<dbReference type="PROSITE" id="PS50026">
    <property type="entry name" value="EGF_3"/>
    <property type="match status" value="2"/>
</dbReference>
<evidence type="ECO:0000256" key="5">
    <source>
        <dbReference type="SAM" id="SignalP"/>
    </source>
</evidence>
<keyword evidence="2" id="KW-0106">Calcium</keyword>
<feature type="disulfide bond" evidence="4">
    <location>
        <begin position="177"/>
        <end position="186"/>
    </location>
</feature>
<comment type="caution">
    <text evidence="4">Lacks conserved residue(s) required for the propagation of feature annotation.</text>
</comment>
<dbReference type="PANTHER" id="PTHR14949:SF56">
    <property type="entry name" value="EGF-LIKE-DOMAIN, MULTIPLE 7"/>
    <property type="match status" value="1"/>
</dbReference>
<organism evidence="8">
    <name type="scientific">Timema tahoe</name>
    <dbReference type="NCBI Taxonomy" id="61484"/>
    <lineage>
        <taxon>Eukaryota</taxon>
        <taxon>Metazoa</taxon>
        <taxon>Ecdysozoa</taxon>
        <taxon>Arthropoda</taxon>
        <taxon>Hexapoda</taxon>
        <taxon>Insecta</taxon>
        <taxon>Pterygota</taxon>
        <taxon>Neoptera</taxon>
        <taxon>Polyneoptera</taxon>
        <taxon>Phasmatodea</taxon>
        <taxon>Timematodea</taxon>
        <taxon>Timematoidea</taxon>
        <taxon>Timematidae</taxon>
        <taxon>Timema</taxon>
    </lineage>
</organism>
<dbReference type="InterPro" id="IPR050969">
    <property type="entry name" value="Dev_Signal_Modulators"/>
</dbReference>
<name>A0A7R9FHI6_9NEOP</name>
<evidence type="ECO:0000256" key="1">
    <source>
        <dbReference type="ARBA" id="ARBA00022729"/>
    </source>
</evidence>
<gene>
    <name evidence="8" type="ORF">TTEB3V08_LOCUS997</name>
</gene>
<sequence length="293" mass="32216">MKLMVFYLLVVVSAVRGRYHEPYQQQGPTYPGNTYRSGGFRYHITHNYDTSSVPLGSSDPATGDSVVYASRLRPGRHVCSQYTQVMTPTSQVDTYSKPIFKPYRKPCAENRICNGYRMVHQTSYRPAYNPQTTRQVSYNCCPGWSQISKISHGCGRPLCSSSCQNGGSCVRPDSCSCAKGFTGSSCQTVVLHNLNPALDVRRSYVGTRVLAVCSGSCQNGGSCIGPDSCECLTGYTGPTCQTVKYENPDTGIKPGIVGFARQCFTAETPWFVSYPGTFFTICWCIDRDIDAQS</sequence>
<dbReference type="Pfam" id="PF07546">
    <property type="entry name" value="EMI"/>
    <property type="match status" value="1"/>
</dbReference>
<feature type="signal peptide" evidence="5">
    <location>
        <begin position="1"/>
        <end position="17"/>
    </location>
</feature>
<dbReference type="PANTHER" id="PTHR14949">
    <property type="entry name" value="EGF-LIKE-DOMAIN, MULTIPLE 7, 8"/>
    <property type="match status" value="1"/>
</dbReference>
<protein>
    <submittedName>
        <fullName evidence="8">Uncharacterized protein</fullName>
    </submittedName>
</protein>
<feature type="disulfide bond" evidence="4">
    <location>
        <begin position="231"/>
        <end position="240"/>
    </location>
</feature>
<dbReference type="SUPFAM" id="SSF57196">
    <property type="entry name" value="EGF/Laminin"/>
    <property type="match status" value="2"/>
</dbReference>
<dbReference type="PROSITE" id="PS01186">
    <property type="entry name" value="EGF_2"/>
    <property type="match status" value="2"/>
</dbReference>
<dbReference type="GO" id="GO:0005576">
    <property type="term" value="C:extracellular region"/>
    <property type="evidence" value="ECO:0007669"/>
    <property type="project" value="TreeGrafter"/>
</dbReference>
<dbReference type="PROSITE" id="PS00022">
    <property type="entry name" value="EGF_1"/>
    <property type="match status" value="2"/>
</dbReference>
<keyword evidence="1 5" id="KW-0732">Signal</keyword>
<feature type="disulfide bond" evidence="4">
    <location>
        <begin position="213"/>
        <end position="223"/>
    </location>
</feature>
<evidence type="ECO:0000256" key="2">
    <source>
        <dbReference type="ARBA" id="ARBA00022837"/>
    </source>
</evidence>
<dbReference type="InterPro" id="IPR000742">
    <property type="entry name" value="EGF"/>
</dbReference>
<evidence type="ECO:0000259" key="6">
    <source>
        <dbReference type="PROSITE" id="PS50026"/>
    </source>
</evidence>